<dbReference type="SUPFAM" id="SSF46785">
    <property type="entry name" value="Winged helix' DNA-binding domain"/>
    <property type="match status" value="1"/>
</dbReference>
<reference evidence="2 3" key="1">
    <citation type="journal article" date="2019" name="Int. J. Syst. Evol. Microbiol.">
        <title>The Global Catalogue of Microorganisms (GCM) 10K type strain sequencing project: providing services to taxonomists for standard genome sequencing and annotation.</title>
        <authorList>
            <consortium name="The Broad Institute Genomics Platform"/>
            <consortium name="The Broad Institute Genome Sequencing Center for Infectious Disease"/>
            <person name="Wu L."/>
            <person name="Ma J."/>
        </authorList>
    </citation>
    <scope>NUCLEOTIDE SEQUENCE [LARGE SCALE GENOMIC DNA]</scope>
    <source>
        <strain evidence="2 3">JCM 14942</strain>
    </source>
</reference>
<name>A0ABN1ZY80_9ACTN</name>
<feature type="compositionally biased region" description="Basic and acidic residues" evidence="1">
    <location>
        <begin position="191"/>
        <end position="202"/>
    </location>
</feature>
<protein>
    <recommendedName>
        <fullName evidence="4">Helix-hairpin-helix domain-containing protein</fullName>
    </recommendedName>
</protein>
<evidence type="ECO:0000256" key="1">
    <source>
        <dbReference type="SAM" id="MobiDB-lite"/>
    </source>
</evidence>
<comment type="caution">
    <text evidence="2">The sequence shown here is derived from an EMBL/GenBank/DDBJ whole genome shotgun (WGS) entry which is preliminary data.</text>
</comment>
<accession>A0ABN1ZY80</accession>
<keyword evidence="3" id="KW-1185">Reference proteome</keyword>
<organism evidence="2 3">
    <name type="scientific">Nocardioides humi</name>
    <dbReference type="NCBI Taxonomy" id="449461"/>
    <lineage>
        <taxon>Bacteria</taxon>
        <taxon>Bacillati</taxon>
        <taxon>Actinomycetota</taxon>
        <taxon>Actinomycetes</taxon>
        <taxon>Propionibacteriales</taxon>
        <taxon>Nocardioidaceae</taxon>
        <taxon>Nocardioides</taxon>
    </lineage>
</organism>
<sequence length="269" mass="29304">MLAPVMMRPAELDGVRAGTVDLAFRRWDRPRVKVGTRLRTAVGVVEVVSVEEVAPSRLRVDDARRAGAASLTALREALSARPDRPVFRVGLRYGGADPREALRAAIPDAEEIATVLAGLDRLDAASPVGPWTRTTLRIIDRNPEVRAPDLAAELGRETPDFKKDVRKLKERGLTESLAIGYRLSPRGEAVLDHEDGPRERAPRRAGTPLPRTIGAPATRALREVDVHTVEAVSGWRRADLAALHGVGPIALDRLEGAMAELGLDYRPQD</sequence>
<dbReference type="InterPro" id="IPR036390">
    <property type="entry name" value="WH_DNA-bd_sf"/>
</dbReference>
<gene>
    <name evidence="2" type="ORF">GCM10009788_08660</name>
</gene>
<evidence type="ECO:0000313" key="3">
    <source>
        <dbReference type="Proteomes" id="UP001500842"/>
    </source>
</evidence>
<dbReference type="Proteomes" id="UP001500842">
    <property type="component" value="Unassembled WGS sequence"/>
</dbReference>
<dbReference type="EMBL" id="BAAAOR010000007">
    <property type="protein sequence ID" value="GAA1507012.1"/>
    <property type="molecule type" value="Genomic_DNA"/>
</dbReference>
<evidence type="ECO:0000313" key="2">
    <source>
        <dbReference type="EMBL" id="GAA1507012.1"/>
    </source>
</evidence>
<feature type="region of interest" description="Disordered" evidence="1">
    <location>
        <begin position="191"/>
        <end position="213"/>
    </location>
</feature>
<proteinExistence type="predicted"/>
<evidence type="ECO:0008006" key="4">
    <source>
        <dbReference type="Google" id="ProtNLM"/>
    </source>
</evidence>